<evidence type="ECO:0000313" key="2">
    <source>
        <dbReference type="EMBL" id="KFD47132.1"/>
    </source>
</evidence>
<feature type="compositionally biased region" description="Polar residues" evidence="1">
    <location>
        <begin position="724"/>
        <end position="739"/>
    </location>
</feature>
<evidence type="ECO:0000313" key="3">
    <source>
        <dbReference type="Proteomes" id="UP000030764"/>
    </source>
</evidence>
<dbReference type="GO" id="GO:0005737">
    <property type="term" value="C:cytoplasm"/>
    <property type="evidence" value="ECO:0007669"/>
    <property type="project" value="TreeGrafter"/>
</dbReference>
<dbReference type="PANTHER" id="PTHR33861:SF5">
    <property type="entry name" value="GAMMA-TUBULIN COMPLEX COMPONENT"/>
    <property type="match status" value="1"/>
</dbReference>
<dbReference type="Pfam" id="PF15189">
    <property type="entry name" value="MEIOC"/>
    <property type="match status" value="1"/>
</dbReference>
<keyword evidence="3" id="KW-1185">Reference proteome</keyword>
<accession>A0A085LQ86</accession>
<dbReference type="GO" id="GO:0007141">
    <property type="term" value="P:male meiosis I"/>
    <property type="evidence" value="ECO:0007669"/>
    <property type="project" value="TreeGrafter"/>
</dbReference>
<dbReference type="AlphaFoldDB" id="A0A085LQ86"/>
<dbReference type="GO" id="GO:0048255">
    <property type="term" value="P:mRNA stabilization"/>
    <property type="evidence" value="ECO:0007669"/>
    <property type="project" value="TreeGrafter"/>
</dbReference>
<dbReference type="Proteomes" id="UP000030764">
    <property type="component" value="Unassembled WGS sequence"/>
</dbReference>
<name>A0A085LQ86_9BILA</name>
<dbReference type="GO" id="GO:0005634">
    <property type="term" value="C:nucleus"/>
    <property type="evidence" value="ECO:0007669"/>
    <property type="project" value="TreeGrafter"/>
</dbReference>
<dbReference type="EMBL" id="KL363339">
    <property type="protein sequence ID" value="KFD47132.1"/>
    <property type="molecule type" value="Genomic_DNA"/>
</dbReference>
<organism evidence="2 3">
    <name type="scientific">Trichuris suis</name>
    <name type="common">pig whipworm</name>
    <dbReference type="NCBI Taxonomy" id="68888"/>
    <lineage>
        <taxon>Eukaryota</taxon>
        <taxon>Metazoa</taxon>
        <taxon>Ecdysozoa</taxon>
        <taxon>Nematoda</taxon>
        <taxon>Enoplea</taxon>
        <taxon>Dorylaimia</taxon>
        <taxon>Trichinellida</taxon>
        <taxon>Trichuridae</taxon>
        <taxon>Trichuris</taxon>
    </lineage>
</organism>
<evidence type="ECO:0000256" key="1">
    <source>
        <dbReference type="SAM" id="MobiDB-lite"/>
    </source>
</evidence>
<feature type="region of interest" description="Disordered" evidence="1">
    <location>
        <begin position="696"/>
        <end position="739"/>
    </location>
</feature>
<reference evidence="2 3" key="1">
    <citation type="journal article" date="2014" name="Nat. Genet.">
        <title>Genome and transcriptome of the porcine whipworm Trichuris suis.</title>
        <authorList>
            <person name="Jex A.R."/>
            <person name="Nejsum P."/>
            <person name="Schwarz E.M."/>
            <person name="Hu L."/>
            <person name="Young N.D."/>
            <person name="Hall R.S."/>
            <person name="Korhonen P.K."/>
            <person name="Liao S."/>
            <person name="Thamsborg S."/>
            <person name="Xia J."/>
            <person name="Xu P."/>
            <person name="Wang S."/>
            <person name="Scheerlinck J.P."/>
            <person name="Hofmann A."/>
            <person name="Sternberg P.W."/>
            <person name="Wang J."/>
            <person name="Gasser R.B."/>
        </authorList>
    </citation>
    <scope>NUCLEOTIDE SEQUENCE [LARGE SCALE GENOMIC DNA]</scope>
    <source>
        <strain evidence="2">DCEP-RM93M</strain>
    </source>
</reference>
<protein>
    <submittedName>
        <fullName evidence="2">Uncharacterized protein</fullName>
    </submittedName>
</protein>
<dbReference type="InterPro" id="IPR027963">
    <property type="entry name" value="MEIOC"/>
</dbReference>
<gene>
    <name evidence="2" type="ORF">M513_11982</name>
</gene>
<dbReference type="PANTHER" id="PTHR33861">
    <property type="entry name" value="PROTEIN CBG18333"/>
    <property type="match status" value="1"/>
</dbReference>
<proteinExistence type="predicted"/>
<dbReference type="GO" id="GO:0007144">
    <property type="term" value="P:female meiosis I"/>
    <property type="evidence" value="ECO:0007669"/>
    <property type="project" value="TreeGrafter"/>
</dbReference>
<feature type="non-terminal residue" evidence="2">
    <location>
        <position position="1"/>
    </location>
</feature>
<sequence length="739" mass="81558">LKNKSSTVVSVGSYQYGVRRDQKDLALSPSQLCGADSRAQMISKFSFISVHIEVPFSVILLACPLPNGLFRLNYRCGHIYFSRRRPPARLLDRPRPLLMAVGECEFVGCHTPSMPWSLGTELFQSVSMEDSNAPHGSSSAIGPFVWPDDVSVCSGLEDGSSACKDLNPSASAGTDDELARRVGSILLTILEDDSSSDTAQHSSCLSDEFRKRLPSECTGSFSPLCGSCLLSGEKSTSPVDKALLSGITGNGSSGPISAMPETFLSDSSSSSLPPVVEQLVRLQMTQTASPSNNGDTWSSSKSSTDCLLSDCFPRRSQIRVTGDDDLKSELVLDTATLKPCVHSSSIHECQQSRHHSSLVPPFETPTHCWSNENRWYSQEHLVAKSGEPPTKGWTSGSAHTWLPVEKDNRDSFCAQTSFDSGICEDISWSVPSHQGPFSGLRSRADYGSAAVEMPFHQFVNHNLDYGIRPLLCTPSTTMLNVRSDDWTWQEGYRTRGLSPPTLASNNWTGIPRNSSAAIELHFNLEECLDEYRLLEKERKKTEADLARNNLGKKINSSNNLPIPRLPPAPTKIDRMVVDFFREHARVVTLLQKMEWLRSEPLNSVIVEAIRSWFYTIRAVHVYRTHERAYLFYTQGRIRYNEDRGMLQMANLLKMLTRCVRRARAAMACALTLTINRELNSEQQDAVNSFLSSKAPVPMGTAEIKPKLTKGNPTGEEKADVQAKVLSSSATKGTSENASL</sequence>